<dbReference type="PANTHER" id="PTHR23501:SF51">
    <property type="entry name" value="MULTIDRUG RESISTANCE PROTEIN B"/>
    <property type="match status" value="1"/>
</dbReference>
<feature type="transmembrane region" description="Helical" evidence="7">
    <location>
        <begin position="32"/>
        <end position="53"/>
    </location>
</feature>
<feature type="transmembrane region" description="Helical" evidence="7">
    <location>
        <begin position="73"/>
        <end position="92"/>
    </location>
</feature>
<evidence type="ECO:0000256" key="4">
    <source>
        <dbReference type="ARBA" id="ARBA00022692"/>
    </source>
</evidence>
<evidence type="ECO:0000256" key="2">
    <source>
        <dbReference type="ARBA" id="ARBA00022448"/>
    </source>
</evidence>
<dbReference type="RefSeq" id="WP_309804320.1">
    <property type="nucleotide sequence ID" value="NZ_JAVDRD010000001.1"/>
</dbReference>
<dbReference type="Proteomes" id="UP001184150">
    <property type="component" value="Unassembled WGS sequence"/>
</dbReference>
<evidence type="ECO:0000256" key="3">
    <source>
        <dbReference type="ARBA" id="ARBA00022475"/>
    </source>
</evidence>
<accession>A0ABU1MH91</accession>
<evidence type="ECO:0000313" key="10">
    <source>
        <dbReference type="Proteomes" id="UP001184150"/>
    </source>
</evidence>
<feature type="transmembrane region" description="Helical" evidence="7">
    <location>
        <begin position="330"/>
        <end position="349"/>
    </location>
</feature>
<keyword evidence="5 7" id="KW-1133">Transmembrane helix</keyword>
<dbReference type="SUPFAM" id="SSF103473">
    <property type="entry name" value="MFS general substrate transporter"/>
    <property type="match status" value="1"/>
</dbReference>
<feature type="transmembrane region" description="Helical" evidence="7">
    <location>
        <begin position="187"/>
        <end position="209"/>
    </location>
</feature>
<comment type="subcellular location">
    <subcellularLocation>
        <location evidence="1">Cell membrane</location>
        <topology evidence="1">Multi-pass membrane protein</topology>
    </subcellularLocation>
</comment>
<feature type="domain" description="Major facilitator superfamily (MFS) profile" evidence="8">
    <location>
        <begin position="35"/>
        <end position="527"/>
    </location>
</feature>
<dbReference type="PROSITE" id="PS50850">
    <property type="entry name" value="MFS"/>
    <property type="match status" value="1"/>
</dbReference>
<evidence type="ECO:0000256" key="6">
    <source>
        <dbReference type="ARBA" id="ARBA00023136"/>
    </source>
</evidence>
<gene>
    <name evidence="9" type="ORF">J2792_000524</name>
</gene>
<feature type="transmembrane region" description="Helical" evidence="7">
    <location>
        <begin position="221"/>
        <end position="241"/>
    </location>
</feature>
<name>A0ABU1MH91_9SPHN</name>
<dbReference type="InterPro" id="IPR004638">
    <property type="entry name" value="EmrB-like"/>
</dbReference>
<organism evidence="9 10">
    <name type="scientific">Novosphingobium capsulatum</name>
    <dbReference type="NCBI Taxonomy" id="13688"/>
    <lineage>
        <taxon>Bacteria</taxon>
        <taxon>Pseudomonadati</taxon>
        <taxon>Pseudomonadota</taxon>
        <taxon>Alphaproteobacteria</taxon>
        <taxon>Sphingomonadales</taxon>
        <taxon>Sphingomonadaceae</taxon>
        <taxon>Novosphingobium</taxon>
    </lineage>
</organism>
<keyword evidence="6 7" id="KW-0472">Membrane</keyword>
<protein>
    <submittedName>
        <fullName evidence="9">DHA2 family multidrug resistance protein</fullName>
    </submittedName>
</protein>
<evidence type="ECO:0000256" key="7">
    <source>
        <dbReference type="SAM" id="Phobius"/>
    </source>
</evidence>
<keyword evidence="10" id="KW-1185">Reference proteome</keyword>
<proteinExistence type="predicted"/>
<dbReference type="NCBIfam" id="TIGR00711">
    <property type="entry name" value="efflux_EmrB"/>
    <property type="match status" value="1"/>
</dbReference>
<evidence type="ECO:0000259" key="8">
    <source>
        <dbReference type="PROSITE" id="PS50850"/>
    </source>
</evidence>
<reference evidence="9 10" key="1">
    <citation type="submission" date="2023-07" db="EMBL/GenBank/DDBJ databases">
        <title>Sorghum-associated microbial communities from plants grown in Nebraska, USA.</title>
        <authorList>
            <person name="Schachtman D."/>
        </authorList>
    </citation>
    <scope>NUCLEOTIDE SEQUENCE [LARGE SCALE GENOMIC DNA]</scope>
    <source>
        <strain evidence="9 10">DS1027</strain>
    </source>
</reference>
<dbReference type="CDD" id="cd17503">
    <property type="entry name" value="MFS_LmrB_MDR_like"/>
    <property type="match status" value="1"/>
</dbReference>
<feature type="transmembrane region" description="Helical" evidence="7">
    <location>
        <begin position="288"/>
        <end position="310"/>
    </location>
</feature>
<dbReference type="InterPro" id="IPR020846">
    <property type="entry name" value="MFS_dom"/>
</dbReference>
<dbReference type="InterPro" id="IPR011701">
    <property type="entry name" value="MFS"/>
</dbReference>
<feature type="transmembrane region" description="Helical" evidence="7">
    <location>
        <begin position="158"/>
        <end position="181"/>
    </location>
</feature>
<sequence>MAAATLPAEAGNGGGAAKPAAGSSSGNADLTAWLAVVAGAIGALMATLDISIVNSALPTIQGEIGASSTEGTWIATSYLVAEIIIIPLTAWLERVFGLKRFLLIASVLFTGFSIVCGLSTTLTMMIVGRVGQGFTGGAMIPTGMTIIATRLPRHQQPVGTALFGSTLILGPVMGPLAGGWLTENFSWHYAFFINIPICILLMVFLMVGLSNTKMRLDELMNADWLGILGLALGLGGLTVVLEEGNREQWFQSTLIWQLTGVTIVGFILISIGQLFAKRPVIKLALLRNRAFAAVFVLGLLIGSVLYGTAYVIPQFLAAIAGYNAYQSGQIVFLSGIPAAMMMPLFPLLVKRFDLRYVVLTGMLIMAGSCWLDTTLTVNSDGSDFVVSQLMRGLGQALSMLFLNQAAIASVKPDEAGDASGLFNAARNLGGSIALALLATLQERREEFHRWSIHETLPANSPSVQDWVSSQAASFGGGPDGLSAALQSIDGMVLKQALVMAYTDEFIALMVGIAVVLPLVFLLRPLPKGHHNMAMH</sequence>
<keyword evidence="2" id="KW-0813">Transport</keyword>
<evidence type="ECO:0000256" key="1">
    <source>
        <dbReference type="ARBA" id="ARBA00004651"/>
    </source>
</evidence>
<dbReference type="EMBL" id="JAVDRD010000001">
    <property type="protein sequence ID" value="MDR6509684.1"/>
    <property type="molecule type" value="Genomic_DNA"/>
</dbReference>
<feature type="transmembrane region" description="Helical" evidence="7">
    <location>
        <begin position="505"/>
        <end position="525"/>
    </location>
</feature>
<feature type="transmembrane region" description="Helical" evidence="7">
    <location>
        <begin position="101"/>
        <end position="127"/>
    </location>
</feature>
<dbReference type="Pfam" id="PF07690">
    <property type="entry name" value="MFS_1"/>
    <property type="match status" value="1"/>
</dbReference>
<dbReference type="Gene3D" id="1.20.1250.20">
    <property type="entry name" value="MFS general substrate transporter like domains"/>
    <property type="match status" value="1"/>
</dbReference>
<evidence type="ECO:0000313" key="9">
    <source>
        <dbReference type="EMBL" id="MDR6509684.1"/>
    </source>
</evidence>
<feature type="transmembrane region" description="Helical" evidence="7">
    <location>
        <begin position="253"/>
        <end position="276"/>
    </location>
</feature>
<keyword evidence="4 7" id="KW-0812">Transmembrane</keyword>
<comment type="caution">
    <text evidence="9">The sequence shown here is derived from an EMBL/GenBank/DDBJ whole genome shotgun (WGS) entry which is preliminary data.</text>
</comment>
<dbReference type="PANTHER" id="PTHR23501">
    <property type="entry name" value="MAJOR FACILITATOR SUPERFAMILY"/>
    <property type="match status" value="1"/>
</dbReference>
<keyword evidence="3" id="KW-1003">Cell membrane</keyword>
<feature type="transmembrane region" description="Helical" evidence="7">
    <location>
        <begin position="133"/>
        <end position="151"/>
    </location>
</feature>
<dbReference type="InterPro" id="IPR036259">
    <property type="entry name" value="MFS_trans_sf"/>
</dbReference>
<evidence type="ECO:0000256" key="5">
    <source>
        <dbReference type="ARBA" id="ARBA00022989"/>
    </source>
</evidence>